<dbReference type="Proteomes" id="UP000026915">
    <property type="component" value="Chromosome 1"/>
</dbReference>
<keyword evidence="1" id="KW-1133">Transmembrane helix</keyword>
<gene>
    <name evidence="2" type="ORF">TCM_005710</name>
</gene>
<accession>A0A061DUJ2</accession>
<evidence type="ECO:0000313" key="3">
    <source>
        <dbReference type="Proteomes" id="UP000026915"/>
    </source>
</evidence>
<dbReference type="Gramene" id="EOX96469">
    <property type="protein sequence ID" value="EOX96469"/>
    <property type="gene ID" value="TCM_005710"/>
</dbReference>
<dbReference type="HOGENOM" id="CLU_1698644_0_0_1"/>
<keyword evidence="3" id="KW-1185">Reference proteome</keyword>
<feature type="transmembrane region" description="Helical" evidence="1">
    <location>
        <begin position="69"/>
        <end position="94"/>
    </location>
</feature>
<reference evidence="2 3" key="1">
    <citation type="journal article" date="2013" name="Genome Biol.">
        <title>The genome sequence of the most widely cultivated cacao type and its use to identify candidate genes regulating pod color.</title>
        <authorList>
            <person name="Motamayor J.C."/>
            <person name="Mockaitis K."/>
            <person name="Schmutz J."/>
            <person name="Haiminen N."/>
            <person name="Iii D.L."/>
            <person name="Cornejo O."/>
            <person name="Findley S.D."/>
            <person name="Zheng P."/>
            <person name="Utro F."/>
            <person name="Royaert S."/>
            <person name="Saski C."/>
            <person name="Jenkins J."/>
            <person name="Podicheti R."/>
            <person name="Zhao M."/>
            <person name="Scheffler B.E."/>
            <person name="Stack J.C."/>
            <person name="Feltus F.A."/>
            <person name="Mustiga G.M."/>
            <person name="Amores F."/>
            <person name="Phillips W."/>
            <person name="Marelli J.P."/>
            <person name="May G.D."/>
            <person name="Shapiro H."/>
            <person name="Ma J."/>
            <person name="Bustamante C.D."/>
            <person name="Schnell R.J."/>
            <person name="Main D."/>
            <person name="Gilbert D."/>
            <person name="Parida L."/>
            <person name="Kuhn D.N."/>
        </authorList>
    </citation>
    <scope>NUCLEOTIDE SEQUENCE [LARGE SCALE GENOMIC DNA]</scope>
    <source>
        <strain evidence="3">cv. Matina 1-6</strain>
    </source>
</reference>
<evidence type="ECO:0000313" key="2">
    <source>
        <dbReference type="EMBL" id="EOX96469.1"/>
    </source>
</evidence>
<protein>
    <submittedName>
        <fullName evidence="2">Uncharacterized protein</fullName>
    </submittedName>
</protein>
<dbReference type="AlphaFoldDB" id="A0A061DUJ2"/>
<sequence>MINLDPHLESVARGIWEFCNLIQCTAMKPNENVKVRKPKNEKRLDIQSRKMYSPLGSTLMTFWEENSSFIFFGLPPTITLFFFRLFRICLGGFVDACNTQSCRKIIPLYICKYLFAALVISFVYSFGQEACRCCTQNLFLNSEKKNLPRYLKFVK</sequence>
<dbReference type="EMBL" id="CM001879">
    <property type="protein sequence ID" value="EOX96469.1"/>
    <property type="molecule type" value="Genomic_DNA"/>
</dbReference>
<evidence type="ECO:0000256" key="1">
    <source>
        <dbReference type="SAM" id="Phobius"/>
    </source>
</evidence>
<keyword evidence="1" id="KW-0472">Membrane</keyword>
<name>A0A061DUJ2_THECC</name>
<feature type="transmembrane region" description="Helical" evidence="1">
    <location>
        <begin position="106"/>
        <end position="127"/>
    </location>
</feature>
<keyword evidence="1" id="KW-0812">Transmembrane</keyword>
<organism evidence="2 3">
    <name type="scientific">Theobroma cacao</name>
    <name type="common">Cacao</name>
    <name type="synonym">Cocoa</name>
    <dbReference type="NCBI Taxonomy" id="3641"/>
    <lineage>
        <taxon>Eukaryota</taxon>
        <taxon>Viridiplantae</taxon>
        <taxon>Streptophyta</taxon>
        <taxon>Embryophyta</taxon>
        <taxon>Tracheophyta</taxon>
        <taxon>Spermatophyta</taxon>
        <taxon>Magnoliopsida</taxon>
        <taxon>eudicotyledons</taxon>
        <taxon>Gunneridae</taxon>
        <taxon>Pentapetalae</taxon>
        <taxon>rosids</taxon>
        <taxon>malvids</taxon>
        <taxon>Malvales</taxon>
        <taxon>Malvaceae</taxon>
        <taxon>Byttnerioideae</taxon>
        <taxon>Theobroma</taxon>
    </lineage>
</organism>
<proteinExistence type="predicted"/>
<dbReference type="InParanoid" id="A0A061DUJ2"/>